<dbReference type="GO" id="GO:0046872">
    <property type="term" value="F:metal ion binding"/>
    <property type="evidence" value="ECO:0007669"/>
    <property type="project" value="UniProtKB-KW"/>
</dbReference>
<evidence type="ECO:0000256" key="3">
    <source>
        <dbReference type="ARBA" id="ARBA00022801"/>
    </source>
</evidence>
<keyword evidence="4" id="KW-0862">Zinc</keyword>
<keyword evidence="2" id="KW-0479">Metal-binding</keyword>
<name>A0A0F9I017_9ZZZZ</name>
<gene>
    <name evidence="7" type="ORF">LCGC14_2001940</name>
</gene>
<dbReference type="AlphaFoldDB" id="A0A0F9I017"/>
<evidence type="ECO:0000259" key="6">
    <source>
        <dbReference type="PROSITE" id="PS50249"/>
    </source>
</evidence>
<dbReference type="InterPro" id="IPR020891">
    <property type="entry name" value="UPF0758_CS"/>
</dbReference>
<dbReference type="PROSITE" id="PS50249">
    <property type="entry name" value="MPN"/>
    <property type="match status" value="1"/>
</dbReference>
<accession>A0A0F9I017</accession>
<dbReference type="GO" id="GO:0006508">
    <property type="term" value="P:proteolysis"/>
    <property type="evidence" value="ECO:0007669"/>
    <property type="project" value="UniProtKB-KW"/>
</dbReference>
<reference evidence="7" key="1">
    <citation type="journal article" date="2015" name="Nature">
        <title>Complex archaea that bridge the gap between prokaryotes and eukaryotes.</title>
        <authorList>
            <person name="Spang A."/>
            <person name="Saw J.H."/>
            <person name="Jorgensen S.L."/>
            <person name="Zaremba-Niedzwiedzka K."/>
            <person name="Martijn J."/>
            <person name="Lind A.E."/>
            <person name="van Eijk R."/>
            <person name="Schleper C."/>
            <person name="Guy L."/>
            <person name="Ettema T.J."/>
        </authorList>
    </citation>
    <scope>NUCLEOTIDE SEQUENCE</scope>
</reference>
<dbReference type="CDD" id="cd08071">
    <property type="entry name" value="MPN_DUF2466"/>
    <property type="match status" value="1"/>
</dbReference>
<dbReference type="GO" id="GO:0008237">
    <property type="term" value="F:metallopeptidase activity"/>
    <property type="evidence" value="ECO:0007669"/>
    <property type="project" value="UniProtKB-KW"/>
</dbReference>
<evidence type="ECO:0000256" key="2">
    <source>
        <dbReference type="ARBA" id="ARBA00022723"/>
    </source>
</evidence>
<evidence type="ECO:0000256" key="1">
    <source>
        <dbReference type="ARBA" id="ARBA00022670"/>
    </source>
</evidence>
<keyword evidence="3" id="KW-0378">Hydrolase</keyword>
<feature type="domain" description="MPN" evidence="6">
    <location>
        <begin position="38"/>
        <end position="160"/>
    </location>
</feature>
<dbReference type="Pfam" id="PF04002">
    <property type="entry name" value="RadC"/>
    <property type="match status" value="1"/>
</dbReference>
<comment type="caution">
    <text evidence="7">The sequence shown here is derived from an EMBL/GenBank/DDBJ whole genome shotgun (WGS) entry which is preliminary data.</text>
</comment>
<dbReference type="SUPFAM" id="SSF102712">
    <property type="entry name" value="JAB1/MPN domain"/>
    <property type="match status" value="1"/>
</dbReference>
<sequence>MSPRILAGKVDTTLSKMRKLHDELNRALRYSPAKDCPYVRSPHDAADLVMYDMSHLEQEQFRILLLNNRNRVLSIETIYTSTLNSALIRIAEVFRPAILRSSAAIVLIHNHPSGDPTPSPEDLSITRTLVEAGRILDIDVLDHIVIGCGCFVSMKERGLGFEGTSSNTVQLN</sequence>
<keyword evidence="5" id="KW-0482">Metalloprotease</keyword>
<evidence type="ECO:0000256" key="5">
    <source>
        <dbReference type="ARBA" id="ARBA00023049"/>
    </source>
</evidence>
<keyword evidence="1" id="KW-0645">Protease</keyword>
<proteinExistence type="predicted"/>
<protein>
    <recommendedName>
        <fullName evidence="6">MPN domain-containing protein</fullName>
    </recommendedName>
</protein>
<dbReference type="PANTHER" id="PTHR30471">
    <property type="entry name" value="DNA REPAIR PROTEIN RADC"/>
    <property type="match status" value="1"/>
</dbReference>
<dbReference type="PANTHER" id="PTHR30471:SF3">
    <property type="entry name" value="UPF0758 PROTEIN YEES-RELATED"/>
    <property type="match status" value="1"/>
</dbReference>
<dbReference type="InterPro" id="IPR025657">
    <property type="entry name" value="RadC_JAB"/>
</dbReference>
<dbReference type="PROSITE" id="PS01302">
    <property type="entry name" value="UPF0758"/>
    <property type="match status" value="1"/>
</dbReference>
<dbReference type="InterPro" id="IPR037518">
    <property type="entry name" value="MPN"/>
</dbReference>
<evidence type="ECO:0000313" key="7">
    <source>
        <dbReference type="EMBL" id="KKL80722.1"/>
    </source>
</evidence>
<dbReference type="InterPro" id="IPR001405">
    <property type="entry name" value="UPF0758"/>
</dbReference>
<dbReference type="Gene3D" id="3.40.140.10">
    <property type="entry name" value="Cytidine Deaminase, domain 2"/>
    <property type="match status" value="1"/>
</dbReference>
<dbReference type="EMBL" id="LAZR01022771">
    <property type="protein sequence ID" value="KKL80722.1"/>
    <property type="molecule type" value="Genomic_DNA"/>
</dbReference>
<evidence type="ECO:0000256" key="4">
    <source>
        <dbReference type="ARBA" id="ARBA00022833"/>
    </source>
</evidence>
<organism evidence="7">
    <name type="scientific">marine sediment metagenome</name>
    <dbReference type="NCBI Taxonomy" id="412755"/>
    <lineage>
        <taxon>unclassified sequences</taxon>
        <taxon>metagenomes</taxon>
        <taxon>ecological metagenomes</taxon>
    </lineage>
</organism>